<evidence type="ECO:0000256" key="1">
    <source>
        <dbReference type="SAM" id="MobiDB-lite"/>
    </source>
</evidence>
<dbReference type="STRING" id="65393.PCC7424_0606"/>
<dbReference type="InterPro" id="IPR036700">
    <property type="entry name" value="BOBF_sf"/>
</dbReference>
<feature type="compositionally biased region" description="Basic and acidic residues" evidence="1">
    <location>
        <begin position="150"/>
        <end position="163"/>
    </location>
</feature>
<dbReference type="KEGG" id="cyc:PCC7424_0606"/>
<protein>
    <recommendedName>
        <fullName evidence="4">Nucleic acid binding OB-fold tRNA/helicase-type</fullName>
    </recommendedName>
</protein>
<feature type="region of interest" description="Disordered" evidence="1">
    <location>
        <begin position="134"/>
        <end position="163"/>
    </location>
</feature>
<evidence type="ECO:0000313" key="3">
    <source>
        <dbReference type="Proteomes" id="UP000002384"/>
    </source>
</evidence>
<name>B7KEP2_GLOC7</name>
<dbReference type="EMBL" id="CP001291">
    <property type="protein sequence ID" value="ACK69067.1"/>
    <property type="molecule type" value="Genomic_DNA"/>
</dbReference>
<dbReference type="HOGENOM" id="CLU_103725_0_0_3"/>
<dbReference type="SUPFAM" id="SSF101756">
    <property type="entry name" value="Hypothetical protein YgiW"/>
    <property type="match status" value="1"/>
</dbReference>
<proteinExistence type="predicted"/>
<evidence type="ECO:0000313" key="2">
    <source>
        <dbReference type="EMBL" id="ACK69067.1"/>
    </source>
</evidence>
<keyword evidence="3" id="KW-1185">Reference proteome</keyword>
<dbReference type="eggNOG" id="ENOG50331RY">
    <property type="taxonomic scope" value="Bacteria"/>
</dbReference>
<dbReference type="RefSeq" id="WP_012598014.1">
    <property type="nucleotide sequence ID" value="NC_011729.1"/>
</dbReference>
<evidence type="ECO:0008006" key="4">
    <source>
        <dbReference type="Google" id="ProtNLM"/>
    </source>
</evidence>
<gene>
    <name evidence="2" type="ordered locus">PCC7424_0606</name>
</gene>
<dbReference type="PROSITE" id="PS51257">
    <property type="entry name" value="PROKAR_LIPOPROTEIN"/>
    <property type="match status" value="1"/>
</dbReference>
<dbReference type="Proteomes" id="UP000002384">
    <property type="component" value="Chromosome"/>
</dbReference>
<reference evidence="3" key="1">
    <citation type="journal article" date="2011" name="MBio">
        <title>Novel metabolic attributes of the genus Cyanothece, comprising a group of unicellular nitrogen-fixing Cyanobacteria.</title>
        <authorList>
            <person name="Bandyopadhyay A."/>
            <person name="Elvitigala T."/>
            <person name="Welsh E."/>
            <person name="Stockel J."/>
            <person name="Liberton M."/>
            <person name="Min H."/>
            <person name="Sherman L.A."/>
            <person name="Pakrasi H.B."/>
        </authorList>
    </citation>
    <scope>NUCLEOTIDE SEQUENCE [LARGE SCALE GENOMIC DNA]</scope>
    <source>
        <strain evidence="3">PCC 7424</strain>
    </source>
</reference>
<organism evidence="2 3">
    <name type="scientific">Gloeothece citriformis (strain PCC 7424)</name>
    <name type="common">Cyanothece sp. (strain PCC 7424)</name>
    <dbReference type="NCBI Taxonomy" id="65393"/>
    <lineage>
        <taxon>Bacteria</taxon>
        <taxon>Bacillati</taxon>
        <taxon>Cyanobacteriota</taxon>
        <taxon>Cyanophyceae</taxon>
        <taxon>Oscillatoriophycideae</taxon>
        <taxon>Chroococcales</taxon>
        <taxon>Aphanothecaceae</taxon>
        <taxon>Gloeothece</taxon>
        <taxon>Gloeothece citriformis</taxon>
    </lineage>
</organism>
<dbReference type="AlphaFoldDB" id="B7KEP2"/>
<accession>B7KEP2</accession>
<sequence length="163" mass="17852">MFINKLSLKTSLWQGISLPFLVGGLIGCSALTHLGNALPFNTEPVTPIKELTQQNQGSTLYLQGKVTQEAPFLGGGAYQLQDTTGAVWVRTNQSLPQTGTQLMIKGQLDYQSIPVESKELGEIYILELEQVKTSPIPSSEPQPPKPATKPVDDLLLDHKQRQK</sequence>
<dbReference type="OrthoDB" id="495371at2"/>
<feature type="compositionally biased region" description="Pro residues" evidence="1">
    <location>
        <begin position="138"/>
        <end position="147"/>
    </location>
</feature>